<feature type="compositionally biased region" description="Basic and acidic residues" evidence="7">
    <location>
        <begin position="364"/>
        <end position="390"/>
    </location>
</feature>
<feature type="region of interest" description="Disordered" evidence="7">
    <location>
        <begin position="449"/>
        <end position="546"/>
    </location>
</feature>
<proteinExistence type="inferred from homology"/>
<evidence type="ECO:0000256" key="3">
    <source>
        <dbReference type="ARBA" id="ARBA00015571"/>
    </source>
</evidence>
<feature type="compositionally biased region" description="Low complexity" evidence="7">
    <location>
        <begin position="526"/>
        <end position="537"/>
    </location>
</feature>
<dbReference type="KEGG" id="nsu:110580541"/>
<evidence type="ECO:0000256" key="6">
    <source>
        <dbReference type="ARBA" id="ARBA00023136"/>
    </source>
</evidence>
<feature type="compositionally biased region" description="Low complexity" evidence="7">
    <location>
        <begin position="480"/>
        <end position="498"/>
    </location>
</feature>
<keyword evidence="4 8" id="KW-0812">Transmembrane</keyword>
<reference evidence="11" key="1">
    <citation type="submission" date="2025-08" db="UniProtKB">
        <authorList>
            <consortium name="RefSeq"/>
        </authorList>
    </citation>
    <scope>IDENTIFICATION</scope>
    <source>
        <tissue evidence="11">Blood</tissue>
    </source>
</reference>
<dbReference type="Proteomes" id="UP000248481">
    <property type="component" value="Chromosome 4"/>
</dbReference>
<dbReference type="GO" id="GO:0016020">
    <property type="term" value="C:membrane"/>
    <property type="evidence" value="ECO:0007669"/>
    <property type="project" value="UniProtKB-SubCell"/>
</dbReference>
<evidence type="ECO:0000256" key="7">
    <source>
        <dbReference type="SAM" id="MobiDB-lite"/>
    </source>
</evidence>
<feature type="compositionally biased region" description="Basic and acidic residues" evidence="7">
    <location>
        <begin position="502"/>
        <end position="515"/>
    </location>
</feature>
<dbReference type="RefSeq" id="XP_021545916.1">
    <property type="nucleotide sequence ID" value="XM_021690241.1"/>
</dbReference>
<evidence type="ECO:0000313" key="11">
    <source>
        <dbReference type="RefSeq" id="XP_021545916.1"/>
    </source>
</evidence>
<evidence type="ECO:0000256" key="4">
    <source>
        <dbReference type="ARBA" id="ARBA00022692"/>
    </source>
</evidence>
<organism evidence="10 11">
    <name type="scientific">Neomonachus schauinslandi</name>
    <name type="common">Hawaiian monk seal</name>
    <name type="synonym">Monachus schauinslandi</name>
    <dbReference type="NCBI Taxonomy" id="29088"/>
    <lineage>
        <taxon>Eukaryota</taxon>
        <taxon>Metazoa</taxon>
        <taxon>Chordata</taxon>
        <taxon>Craniata</taxon>
        <taxon>Vertebrata</taxon>
        <taxon>Euteleostomi</taxon>
        <taxon>Mammalia</taxon>
        <taxon>Eutheria</taxon>
        <taxon>Laurasiatheria</taxon>
        <taxon>Carnivora</taxon>
        <taxon>Caniformia</taxon>
        <taxon>Pinnipedia</taxon>
        <taxon>Phocidae</taxon>
        <taxon>Monachinae</taxon>
        <taxon>Monachini</taxon>
        <taxon>Neomonachus</taxon>
    </lineage>
</organism>
<feature type="signal peptide" evidence="9">
    <location>
        <begin position="1"/>
        <end position="18"/>
    </location>
</feature>
<sequence>MLYSLLLCECLWLITGYAHDDDWIDPTDMLNYDAASGTMRKSQVKHGVSEEKEVSPDLSHADELLECYSKLDSLTHKIDACEKKKKEDYESQSNPVFRRYLHKILIEARKLGLPEENKDDMHYDAEIILKRQTLLEIQKFLSGEDWKPGALDDALSDILINFKFHDFETWKWRFEDSFGVDPYNLLMVLLCLLCIVGLVATELWTYVHWYTQLRRLLFISFLISLGWNWMYLYKLAFAQHQAEVAKLEPLNNVCAEKMDWIGSLWELLRSSWTYKDDPCQKYYELLLVNPIWLVPPTKALAVTFTNFVTEPLKHIGKGAGEFIKEFMKEIPVLLHIPVLIIMALAVLGFCYGAGKSVNMLRHLGGPEREPPRALEPADRGRLQEVGDRPHGGAGDARFPYRGHISPFERGPYDRTYEGRRDGMRERDVDLIPRTGTKSPEVLRPCDVPQAEARERPTVVPSHKLPVLDTKPKEFGGIQGESTLPESSTESSQSSRPVSGPDTSEKVEGSPAEEKAQLGTDARGSPEEGSASSPASGGKDLESGPCG</sequence>
<feature type="transmembrane region" description="Helical" evidence="8">
    <location>
        <begin position="332"/>
        <end position="353"/>
    </location>
</feature>
<keyword evidence="5 8" id="KW-1133">Transmembrane helix</keyword>
<dbReference type="PANTHER" id="PTHR34093">
    <property type="entry name" value="CHLORIDE CHANNEL CLIC-LIKE PROTEIN 1"/>
    <property type="match status" value="1"/>
</dbReference>
<protein>
    <recommendedName>
        <fullName evidence="3">Chloride channel CLIC-like protein 1</fullName>
    </recommendedName>
</protein>
<feature type="chain" id="PRO_5016115693" description="Chloride channel CLIC-like protein 1" evidence="9">
    <location>
        <begin position="19"/>
        <end position="546"/>
    </location>
</feature>
<feature type="transmembrane region" description="Helical" evidence="8">
    <location>
        <begin position="216"/>
        <end position="233"/>
    </location>
</feature>
<comment type="similarity">
    <text evidence="2">Belongs to the chloride channel MCLC family.</text>
</comment>
<evidence type="ECO:0000256" key="2">
    <source>
        <dbReference type="ARBA" id="ARBA00005944"/>
    </source>
</evidence>
<feature type="transmembrane region" description="Helical" evidence="8">
    <location>
        <begin position="183"/>
        <end position="204"/>
    </location>
</feature>
<keyword evidence="9" id="KW-0732">Signal</keyword>
<keyword evidence="10" id="KW-1185">Reference proteome</keyword>
<evidence type="ECO:0000313" key="10">
    <source>
        <dbReference type="Proteomes" id="UP000248481"/>
    </source>
</evidence>
<keyword evidence="6 8" id="KW-0472">Membrane</keyword>
<dbReference type="Pfam" id="PF05934">
    <property type="entry name" value="MCLC"/>
    <property type="match status" value="1"/>
</dbReference>
<feature type="region of interest" description="Disordered" evidence="7">
    <location>
        <begin position="364"/>
        <end position="404"/>
    </location>
</feature>
<dbReference type="GO" id="GO:0005254">
    <property type="term" value="F:chloride channel activity"/>
    <property type="evidence" value="ECO:0007669"/>
    <property type="project" value="TreeGrafter"/>
</dbReference>
<dbReference type="GeneID" id="110580541"/>
<dbReference type="AlphaFoldDB" id="A0A2Y9H2R3"/>
<gene>
    <name evidence="11" type="primary">CLCC1</name>
</gene>
<dbReference type="PANTHER" id="PTHR34093:SF1">
    <property type="entry name" value="CHLORIDE CHANNEL CLIC-LIKE PROTEIN 1"/>
    <property type="match status" value="1"/>
</dbReference>
<dbReference type="GO" id="GO:0005783">
    <property type="term" value="C:endoplasmic reticulum"/>
    <property type="evidence" value="ECO:0007669"/>
    <property type="project" value="TreeGrafter"/>
</dbReference>
<evidence type="ECO:0000256" key="5">
    <source>
        <dbReference type="ARBA" id="ARBA00022989"/>
    </source>
</evidence>
<name>A0A2Y9H2R3_NEOSC</name>
<dbReference type="CTD" id="23155"/>
<dbReference type="InParanoid" id="A0A2Y9H2R3"/>
<dbReference type="InterPro" id="IPR009231">
    <property type="entry name" value="Chloride_chnl_CLIC-like"/>
</dbReference>
<evidence type="ECO:0000256" key="1">
    <source>
        <dbReference type="ARBA" id="ARBA00004141"/>
    </source>
</evidence>
<comment type="subcellular location">
    <subcellularLocation>
        <location evidence="1">Membrane</location>
        <topology evidence="1">Multi-pass membrane protein</topology>
    </subcellularLocation>
</comment>
<accession>A0A2Y9H2R3</accession>
<evidence type="ECO:0000256" key="8">
    <source>
        <dbReference type="SAM" id="Phobius"/>
    </source>
</evidence>
<evidence type="ECO:0000256" key="9">
    <source>
        <dbReference type="SAM" id="SignalP"/>
    </source>
</evidence>